<organism evidence="1 2">
    <name type="scientific">Enterocloster bolteae (strain ATCC BAA-613 / DSM 15670 / CCUG 46953 / JCM 12243 / WAL 16351)</name>
    <name type="common">Clostridium bolteae</name>
    <dbReference type="NCBI Taxonomy" id="411902"/>
    <lineage>
        <taxon>Bacteria</taxon>
        <taxon>Bacillati</taxon>
        <taxon>Bacillota</taxon>
        <taxon>Clostridia</taxon>
        <taxon>Lachnospirales</taxon>
        <taxon>Lachnospiraceae</taxon>
        <taxon>Enterocloster</taxon>
    </lineage>
</organism>
<dbReference type="AlphaFoldDB" id="A8RYZ2"/>
<dbReference type="Proteomes" id="UP000005396">
    <property type="component" value="Unassembled WGS sequence"/>
</dbReference>
<dbReference type="HOGENOM" id="CLU_2521702_0_0_9"/>
<reference evidence="1 2" key="2">
    <citation type="submission" date="2007-09" db="EMBL/GenBank/DDBJ databases">
        <title>Draft genome sequence of Clostridium bolteae (ATCC BAA-613).</title>
        <authorList>
            <person name="Sudarsanam P."/>
            <person name="Ley R."/>
            <person name="Guruge J."/>
            <person name="Turnbaugh P.J."/>
            <person name="Mahowald M."/>
            <person name="Liep D."/>
            <person name="Gordon J."/>
        </authorList>
    </citation>
    <scope>NUCLEOTIDE SEQUENCE [LARGE SCALE GENOMIC DNA]</scope>
    <source>
        <strain evidence="2">ATCC BAA-613 / DSM 15670 / CCUG 46953 / JCM 12243 / WAL 16351</strain>
    </source>
</reference>
<evidence type="ECO:0000313" key="1">
    <source>
        <dbReference type="EMBL" id="EDP14730.1"/>
    </source>
</evidence>
<proteinExistence type="predicted"/>
<sequence length="84" mass="9510">MPSLTCIIIIPDQIFEQIEDLQKFFTQINTGTEIHMGANTNKITNANRTAHENRAMKADAVPLHDPVTHDYQFSQTWKCTLPPG</sequence>
<name>A8RYZ2_ENTBW</name>
<gene>
    <name evidence="1" type="ORF">CLOBOL_05273</name>
</gene>
<evidence type="ECO:0000313" key="2">
    <source>
        <dbReference type="Proteomes" id="UP000005396"/>
    </source>
</evidence>
<dbReference type="EMBL" id="ABCC02000039">
    <property type="protein sequence ID" value="EDP14730.1"/>
    <property type="molecule type" value="Genomic_DNA"/>
</dbReference>
<dbReference type="PaxDb" id="411902-CLOBOL_05273"/>
<reference evidence="1 2" key="1">
    <citation type="submission" date="2007-08" db="EMBL/GenBank/DDBJ databases">
        <authorList>
            <person name="Fulton L."/>
            <person name="Clifton S."/>
            <person name="Fulton B."/>
            <person name="Xu J."/>
            <person name="Minx P."/>
            <person name="Pepin K.H."/>
            <person name="Johnson M."/>
            <person name="Thiruvilangam P."/>
            <person name="Bhonagiri V."/>
            <person name="Nash W.E."/>
            <person name="Mardis E.R."/>
            <person name="Wilson R.K."/>
        </authorList>
    </citation>
    <scope>NUCLEOTIDE SEQUENCE [LARGE SCALE GENOMIC DNA]</scope>
    <source>
        <strain evidence="2">ATCC BAA-613 / DSM 15670 / CCUG 46953 / JCM 12243 / WAL 16351</strain>
    </source>
</reference>
<protein>
    <submittedName>
        <fullName evidence="1">Uncharacterized protein</fullName>
    </submittedName>
</protein>
<accession>A8RYZ2</accession>
<comment type="caution">
    <text evidence="1">The sequence shown here is derived from an EMBL/GenBank/DDBJ whole genome shotgun (WGS) entry which is preliminary data.</text>
</comment>